<feature type="region of interest" description="Disordered" evidence="1">
    <location>
        <begin position="1"/>
        <end position="20"/>
    </location>
</feature>
<accession>A0A194S4B9</accession>
<proteinExistence type="predicted"/>
<protein>
    <recommendedName>
        <fullName evidence="4">F-box domain-containing protein</fullName>
    </recommendedName>
</protein>
<evidence type="ECO:0000313" key="3">
    <source>
        <dbReference type="Proteomes" id="UP000053890"/>
    </source>
</evidence>
<dbReference type="GeneID" id="28974924"/>
<evidence type="ECO:0000256" key="1">
    <source>
        <dbReference type="SAM" id="MobiDB-lite"/>
    </source>
</evidence>
<dbReference type="Proteomes" id="UP000053890">
    <property type="component" value="Unassembled WGS sequence"/>
</dbReference>
<dbReference type="RefSeq" id="XP_018270315.1">
    <property type="nucleotide sequence ID" value="XM_018414476.1"/>
</dbReference>
<name>A0A194S4B9_RHOGW</name>
<dbReference type="EMBL" id="KQ474080">
    <property type="protein sequence ID" value="KPV74266.1"/>
    <property type="molecule type" value="Genomic_DNA"/>
</dbReference>
<evidence type="ECO:0000313" key="2">
    <source>
        <dbReference type="EMBL" id="KPV74266.1"/>
    </source>
</evidence>
<gene>
    <name evidence="2" type="ORF">RHOBADRAFT_44751</name>
</gene>
<dbReference type="OrthoDB" id="10603494at2759"/>
<feature type="compositionally biased region" description="Polar residues" evidence="1">
    <location>
        <begin position="8"/>
        <end position="17"/>
    </location>
</feature>
<sequence length="404" mass="45924">MSLHWMLSQPSSPNETPVQGHLDRAFSISTQTAASSLDEIDRRPALLCRLPVELLLEIARIASGPRDSYPQWVQWRRRMQSFCLVCRHLHRVLESVLCEVVWVSGAELAVDGGGRVFRPIRHRLGPLSNGASAVRAGECVKWLRMDGQHHSPSGKDLLIRDSTPLPMLETLELEKCAFLNPSPFLNLTSLWLDTVKIRPADFARLVTPALTPRLNYLALRSLADPDMANLRHKDAPVVFFPHLPVDLVARLGLLQVDLSDISSFPPDLFAHQLPVVLTWRFWHQTPPSLLFPTLERPPNHIQVGDICWPEHRALWTTRTGERLLEWAKGAPLVRGGDDGDGSEPRTLVLPHEYCALYSAEERPAAHLARELLDECCRRGIRVEWAKEDRWEAEKRLHGVLQRRW</sequence>
<evidence type="ECO:0008006" key="4">
    <source>
        <dbReference type="Google" id="ProtNLM"/>
    </source>
</evidence>
<keyword evidence="3" id="KW-1185">Reference proteome</keyword>
<dbReference type="AlphaFoldDB" id="A0A194S4B9"/>
<organism evidence="2 3">
    <name type="scientific">Rhodotorula graminis (strain WP1)</name>
    <dbReference type="NCBI Taxonomy" id="578459"/>
    <lineage>
        <taxon>Eukaryota</taxon>
        <taxon>Fungi</taxon>
        <taxon>Dikarya</taxon>
        <taxon>Basidiomycota</taxon>
        <taxon>Pucciniomycotina</taxon>
        <taxon>Microbotryomycetes</taxon>
        <taxon>Sporidiobolales</taxon>
        <taxon>Sporidiobolaceae</taxon>
        <taxon>Rhodotorula</taxon>
    </lineage>
</organism>
<reference evidence="2 3" key="1">
    <citation type="journal article" date="2015" name="Front. Microbiol.">
        <title>Genome sequence of the plant growth promoting endophytic yeast Rhodotorula graminis WP1.</title>
        <authorList>
            <person name="Firrincieli A."/>
            <person name="Otillar R."/>
            <person name="Salamov A."/>
            <person name="Schmutz J."/>
            <person name="Khan Z."/>
            <person name="Redman R.S."/>
            <person name="Fleck N.D."/>
            <person name="Lindquist E."/>
            <person name="Grigoriev I.V."/>
            <person name="Doty S.L."/>
        </authorList>
    </citation>
    <scope>NUCLEOTIDE SEQUENCE [LARGE SCALE GENOMIC DNA]</scope>
    <source>
        <strain evidence="2 3">WP1</strain>
    </source>
</reference>